<organism evidence="2 3">
    <name type="scientific">Coniochaeta hoffmannii</name>
    <dbReference type="NCBI Taxonomy" id="91930"/>
    <lineage>
        <taxon>Eukaryota</taxon>
        <taxon>Fungi</taxon>
        <taxon>Dikarya</taxon>
        <taxon>Ascomycota</taxon>
        <taxon>Pezizomycotina</taxon>
        <taxon>Sordariomycetes</taxon>
        <taxon>Sordariomycetidae</taxon>
        <taxon>Coniochaetales</taxon>
        <taxon>Coniochaetaceae</taxon>
        <taxon>Coniochaeta</taxon>
    </lineage>
</organism>
<feature type="compositionally biased region" description="Polar residues" evidence="1">
    <location>
        <begin position="31"/>
        <end position="47"/>
    </location>
</feature>
<dbReference type="Proteomes" id="UP001174691">
    <property type="component" value="Unassembled WGS sequence"/>
</dbReference>
<proteinExistence type="predicted"/>
<evidence type="ECO:0000256" key="1">
    <source>
        <dbReference type="SAM" id="MobiDB-lite"/>
    </source>
</evidence>
<evidence type="ECO:0000313" key="3">
    <source>
        <dbReference type="Proteomes" id="UP001174691"/>
    </source>
</evidence>
<comment type="caution">
    <text evidence="2">The sequence shown here is derived from an EMBL/GenBank/DDBJ whole genome shotgun (WGS) entry which is preliminary data.</text>
</comment>
<reference evidence="2" key="1">
    <citation type="submission" date="2022-07" db="EMBL/GenBank/DDBJ databases">
        <title>Fungi with potential for degradation of polypropylene.</title>
        <authorList>
            <person name="Gostincar C."/>
        </authorList>
    </citation>
    <scope>NUCLEOTIDE SEQUENCE</scope>
    <source>
        <strain evidence="2">EXF-13287</strain>
    </source>
</reference>
<protein>
    <submittedName>
        <fullName evidence="2">Uncharacterized protein</fullName>
    </submittedName>
</protein>
<name>A0AA38VI73_9PEZI</name>
<accession>A0AA38VI73</accession>
<keyword evidence="3" id="KW-1185">Reference proteome</keyword>
<gene>
    <name evidence="2" type="ORF">NKR19_g10333</name>
</gene>
<dbReference type="AlphaFoldDB" id="A0AA38VI73"/>
<dbReference type="EMBL" id="JANBVN010000331">
    <property type="protein sequence ID" value="KAJ9129519.1"/>
    <property type="molecule type" value="Genomic_DNA"/>
</dbReference>
<feature type="region of interest" description="Disordered" evidence="1">
    <location>
        <begin position="31"/>
        <end position="64"/>
    </location>
</feature>
<evidence type="ECO:0000313" key="2">
    <source>
        <dbReference type="EMBL" id="KAJ9129519.1"/>
    </source>
</evidence>
<sequence>MDAREDPYDTVPAPETAMALEWITMKQDSRSPTSSTLISWPGQTMRQQPRFGDKMHMFPGHSLPSLASSSGLPANYMQTRGGENNGSAVTQHISSMPGLDPHQVHAEFSYMLDMDCFAGNETLNSVVNRYTAPTAKM</sequence>